<name>A0A934SD39_9RHOB</name>
<reference evidence="1" key="1">
    <citation type="submission" date="2021-01" db="EMBL/GenBank/DDBJ databases">
        <title>Paracoccus amoyensis sp. nov., isolated from the surface seawater along the coast of Xiamen Island, China.</title>
        <authorList>
            <person name="Lyu L."/>
        </authorList>
    </citation>
    <scope>NUCLEOTIDE SEQUENCE</scope>
    <source>
        <strain evidence="1">MJ17</strain>
    </source>
</reference>
<evidence type="ECO:0000313" key="1">
    <source>
        <dbReference type="EMBL" id="MBK4215697.1"/>
    </source>
</evidence>
<proteinExistence type="predicted"/>
<dbReference type="RefSeq" id="WP_200684982.1">
    <property type="nucleotide sequence ID" value="NZ_JAEPRQ010000002.1"/>
</dbReference>
<gene>
    <name evidence="1" type="ORF">JJJ17_07155</name>
</gene>
<accession>A0A934SD39</accession>
<evidence type="ECO:0000313" key="2">
    <source>
        <dbReference type="Proteomes" id="UP000640485"/>
    </source>
</evidence>
<organism evidence="1 2">
    <name type="scientific">Paracoccus caeni</name>
    <dbReference type="NCBI Taxonomy" id="657651"/>
    <lineage>
        <taxon>Bacteria</taxon>
        <taxon>Pseudomonadati</taxon>
        <taxon>Pseudomonadota</taxon>
        <taxon>Alphaproteobacteria</taxon>
        <taxon>Rhodobacterales</taxon>
        <taxon>Paracoccaceae</taxon>
        <taxon>Paracoccus</taxon>
    </lineage>
</organism>
<protein>
    <submittedName>
        <fullName evidence="1">Uncharacterized protein</fullName>
    </submittedName>
</protein>
<dbReference type="EMBL" id="JAEPRQ010000002">
    <property type="protein sequence ID" value="MBK4215697.1"/>
    <property type="molecule type" value="Genomic_DNA"/>
</dbReference>
<dbReference type="Proteomes" id="UP000640485">
    <property type="component" value="Unassembled WGS sequence"/>
</dbReference>
<comment type="caution">
    <text evidence="1">The sequence shown here is derived from an EMBL/GenBank/DDBJ whole genome shotgun (WGS) entry which is preliminary data.</text>
</comment>
<keyword evidence="2" id="KW-1185">Reference proteome</keyword>
<dbReference type="AlphaFoldDB" id="A0A934SD39"/>
<sequence>MTYPLTMDKLMRTDRPKDWAFECISTANGLIKTAHLALENMNAGRFDHEDARHAVTYSLEAALGLMAVAEEGVQLLQVEAGTGEWPVSESPITRMHKEITRLNKDADAFYRADDTGSGDTAQEAAAALMSRILELPATTAHDALRKLMGATLNGVHEISDGPPEGKVIWDEIKAILGVDE</sequence>